<evidence type="ECO:0000313" key="9">
    <source>
        <dbReference type="Proteomes" id="UP000799776"/>
    </source>
</evidence>
<evidence type="ECO:0000313" key="8">
    <source>
        <dbReference type="EMBL" id="KAF2087813.1"/>
    </source>
</evidence>
<dbReference type="Gene3D" id="3.40.850.10">
    <property type="entry name" value="Kinesin motor domain"/>
    <property type="match status" value="1"/>
</dbReference>
<dbReference type="GO" id="GO:0005524">
    <property type="term" value="F:ATP binding"/>
    <property type="evidence" value="ECO:0007669"/>
    <property type="project" value="UniProtKB-UniRule"/>
</dbReference>
<evidence type="ECO:0000256" key="3">
    <source>
        <dbReference type="PROSITE-ProRule" id="PRU00283"/>
    </source>
</evidence>
<evidence type="ECO:0000256" key="6">
    <source>
        <dbReference type="SAM" id="MobiDB-lite"/>
    </source>
</evidence>
<gene>
    <name evidence="8" type="ORF">K490DRAFT_73325</name>
</gene>
<organism evidence="8 9">
    <name type="scientific">Saccharata proteae CBS 121410</name>
    <dbReference type="NCBI Taxonomy" id="1314787"/>
    <lineage>
        <taxon>Eukaryota</taxon>
        <taxon>Fungi</taxon>
        <taxon>Dikarya</taxon>
        <taxon>Ascomycota</taxon>
        <taxon>Pezizomycotina</taxon>
        <taxon>Dothideomycetes</taxon>
        <taxon>Dothideomycetes incertae sedis</taxon>
        <taxon>Botryosphaeriales</taxon>
        <taxon>Saccharataceae</taxon>
        <taxon>Saccharata</taxon>
    </lineage>
</organism>
<dbReference type="SUPFAM" id="SSF52540">
    <property type="entry name" value="P-loop containing nucleoside triphosphate hydrolases"/>
    <property type="match status" value="1"/>
</dbReference>
<evidence type="ECO:0000256" key="5">
    <source>
        <dbReference type="SAM" id="Coils"/>
    </source>
</evidence>
<comment type="caution">
    <text evidence="8">The sequence shown here is derived from an EMBL/GenBank/DDBJ whole genome shotgun (WGS) entry which is preliminary data.</text>
</comment>
<feature type="region of interest" description="Disordered" evidence="6">
    <location>
        <begin position="521"/>
        <end position="559"/>
    </location>
</feature>
<feature type="region of interest" description="Disordered" evidence="6">
    <location>
        <begin position="66"/>
        <end position="89"/>
    </location>
</feature>
<feature type="compositionally biased region" description="Polar residues" evidence="6">
    <location>
        <begin position="334"/>
        <end position="345"/>
    </location>
</feature>
<dbReference type="Proteomes" id="UP000799776">
    <property type="component" value="Unassembled WGS sequence"/>
</dbReference>
<feature type="domain" description="Kinesin motor" evidence="7">
    <location>
        <begin position="41"/>
        <end position="406"/>
    </location>
</feature>
<comment type="similarity">
    <text evidence="3 4">Belongs to the TRAFAC class myosin-kinesin ATPase superfamily. Kinesin family.</text>
</comment>
<reference evidence="8" key="1">
    <citation type="journal article" date="2020" name="Stud. Mycol.">
        <title>101 Dothideomycetes genomes: a test case for predicting lifestyles and emergence of pathogens.</title>
        <authorList>
            <person name="Haridas S."/>
            <person name="Albert R."/>
            <person name="Binder M."/>
            <person name="Bloem J."/>
            <person name="Labutti K."/>
            <person name="Salamov A."/>
            <person name="Andreopoulos B."/>
            <person name="Baker S."/>
            <person name="Barry K."/>
            <person name="Bills G."/>
            <person name="Bluhm B."/>
            <person name="Cannon C."/>
            <person name="Castanera R."/>
            <person name="Culley D."/>
            <person name="Daum C."/>
            <person name="Ezra D."/>
            <person name="Gonzalez J."/>
            <person name="Henrissat B."/>
            <person name="Kuo A."/>
            <person name="Liang C."/>
            <person name="Lipzen A."/>
            <person name="Lutzoni F."/>
            <person name="Magnuson J."/>
            <person name="Mondo S."/>
            <person name="Nolan M."/>
            <person name="Ohm R."/>
            <person name="Pangilinan J."/>
            <person name="Park H.-J."/>
            <person name="Ramirez L."/>
            <person name="Alfaro M."/>
            <person name="Sun H."/>
            <person name="Tritt A."/>
            <person name="Yoshinaga Y."/>
            <person name="Zwiers L.-H."/>
            <person name="Turgeon B."/>
            <person name="Goodwin S."/>
            <person name="Spatafora J."/>
            <person name="Crous P."/>
            <person name="Grigoriev I."/>
        </authorList>
    </citation>
    <scope>NUCLEOTIDE SEQUENCE</scope>
    <source>
        <strain evidence="8">CBS 121410</strain>
    </source>
</reference>
<dbReference type="AlphaFoldDB" id="A0A9P4HW19"/>
<feature type="compositionally biased region" description="Acidic residues" evidence="6">
    <location>
        <begin position="540"/>
        <end position="554"/>
    </location>
</feature>
<dbReference type="PRINTS" id="PR00380">
    <property type="entry name" value="KINESINHEAVY"/>
</dbReference>
<feature type="coiled-coil region" evidence="5">
    <location>
        <begin position="448"/>
        <end position="475"/>
    </location>
</feature>
<dbReference type="OrthoDB" id="3176171at2759"/>
<keyword evidence="1 3" id="KW-0547">Nucleotide-binding</keyword>
<dbReference type="PROSITE" id="PS00411">
    <property type="entry name" value="KINESIN_MOTOR_1"/>
    <property type="match status" value="1"/>
</dbReference>
<dbReference type="InterPro" id="IPR001752">
    <property type="entry name" value="Kinesin_motor_dom"/>
</dbReference>
<dbReference type="CDD" id="cd01365">
    <property type="entry name" value="KISc_KIF1A_KIF1B"/>
    <property type="match status" value="1"/>
</dbReference>
<dbReference type="PROSITE" id="PS50067">
    <property type="entry name" value="KINESIN_MOTOR_2"/>
    <property type="match status" value="1"/>
</dbReference>
<dbReference type="EMBL" id="ML978718">
    <property type="protein sequence ID" value="KAF2087813.1"/>
    <property type="molecule type" value="Genomic_DNA"/>
</dbReference>
<evidence type="ECO:0000256" key="4">
    <source>
        <dbReference type="RuleBase" id="RU000394"/>
    </source>
</evidence>
<feature type="compositionally biased region" description="Polar residues" evidence="6">
    <location>
        <begin position="67"/>
        <end position="76"/>
    </location>
</feature>
<dbReference type="FunFam" id="3.40.850.10:FF:000050">
    <property type="entry name" value="Kinesin-like protein"/>
    <property type="match status" value="1"/>
</dbReference>
<dbReference type="PANTHER" id="PTHR47117">
    <property type="entry name" value="STAR-RELATED LIPID TRANSFER PROTEIN 9"/>
    <property type="match status" value="1"/>
</dbReference>
<name>A0A9P4HW19_9PEZI</name>
<dbReference type="GO" id="GO:0005874">
    <property type="term" value="C:microtubule"/>
    <property type="evidence" value="ECO:0007669"/>
    <property type="project" value="UniProtKB-KW"/>
</dbReference>
<feature type="region of interest" description="Disordered" evidence="6">
    <location>
        <begin position="1"/>
        <end position="38"/>
    </location>
</feature>
<dbReference type="GO" id="GO:0008017">
    <property type="term" value="F:microtubule binding"/>
    <property type="evidence" value="ECO:0007669"/>
    <property type="project" value="InterPro"/>
</dbReference>
<dbReference type="GO" id="GO:0007018">
    <property type="term" value="P:microtubule-based movement"/>
    <property type="evidence" value="ECO:0007669"/>
    <property type="project" value="InterPro"/>
</dbReference>
<keyword evidence="5" id="KW-0175">Coiled coil</keyword>
<evidence type="ECO:0000256" key="2">
    <source>
        <dbReference type="ARBA" id="ARBA00022840"/>
    </source>
</evidence>
<dbReference type="InterPro" id="IPR019821">
    <property type="entry name" value="Kinesin_motor_CS"/>
</dbReference>
<accession>A0A9P4HW19</accession>
<keyword evidence="9" id="KW-1185">Reference proteome</keyword>
<evidence type="ECO:0000256" key="1">
    <source>
        <dbReference type="ARBA" id="ARBA00022741"/>
    </source>
</evidence>
<feature type="binding site" evidence="3">
    <location>
        <begin position="145"/>
        <end position="152"/>
    </location>
    <ligand>
        <name>ATP</name>
        <dbReference type="ChEBI" id="CHEBI:30616"/>
    </ligand>
</feature>
<evidence type="ECO:0000259" key="7">
    <source>
        <dbReference type="PROSITE" id="PS50067"/>
    </source>
</evidence>
<proteinExistence type="inferred from homology"/>
<sequence length="598" mass="66815">MDPRLHRSLNSSPWESQASAPSMRAHEPAAAAATKSDDSGNVKVVVRVRGFVKRERERGAECLIRMNPQTQETTLLPPNPDDAANSRSNSRKIFEEKSFTFDKSFWSHIDTDPHYAHQEDVYRSFGEEFLDHNFDGYHTCIFAYGQTGSGKSYTMMGTPEQPGLIPRTCEELFDRIEREPSPNTTYNVHVSYFEVYNEHVRDLLQPRTNPPVYLKIRESQSDGVYVQGLTDVPVKEYRDVERLMKTGDLNRTTAATKMNDTSSRSHAVFTINLKQMQHSLLTDETIERSARMRLVDLAGSERAKSTEATGQRLAEGGKINKSLTTLGRVIAALSNNQPEPSSSGRPRSAHGSKKREVVPYRDSVLTWLLKDSLGGNSKTAMVACIAPSDYDETLSTLRYADAAKRIRTRATVNHNALSAAQRDAQIAEMAAQIQALQTRVNASSLRRQQQEATELDDYQRRVEAMQRLMEETRQVSEAKIKALTKEVEELRPANMALRAESEALRRHLSLAVGELKNPIVLPPAMSDEGFDSEGGSVKDVDEDDGSGGDGEDDHEALAADLHAHADDFLKDLGLFRRKVNDDYERFGPRVAELMAGGK</sequence>
<feature type="compositionally biased region" description="Polar residues" evidence="6">
    <location>
        <begin position="8"/>
        <end position="20"/>
    </location>
</feature>
<keyword evidence="3 4" id="KW-0505">Motor protein</keyword>
<dbReference type="SMART" id="SM00129">
    <property type="entry name" value="KISc"/>
    <property type="match status" value="1"/>
</dbReference>
<dbReference type="Pfam" id="PF00225">
    <property type="entry name" value="Kinesin"/>
    <property type="match status" value="1"/>
</dbReference>
<keyword evidence="4" id="KW-0493">Microtubule</keyword>
<protein>
    <recommendedName>
        <fullName evidence="4">Kinesin-like protein</fullName>
    </recommendedName>
</protein>
<keyword evidence="2 3" id="KW-0067">ATP-binding</keyword>
<dbReference type="InterPro" id="IPR036961">
    <property type="entry name" value="Kinesin_motor_dom_sf"/>
</dbReference>
<dbReference type="InterPro" id="IPR027417">
    <property type="entry name" value="P-loop_NTPase"/>
</dbReference>
<dbReference type="GO" id="GO:0003777">
    <property type="term" value="F:microtubule motor activity"/>
    <property type="evidence" value="ECO:0007669"/>
    <property type="project" value="InterPro"/>
</dbReference>
<feature type="region of interest" description="Disordered" evidence="6">
    <location>
        <begin position="334"/>
        <end position="356"/>
    </location>
</feature>